<evidence type="ECO:0000313" key="2">
    <source>
        <dbReference type="EMBL" id="MFD0916226.1"/>
    </source>
</evidence>
<feature type="compositionally biased region" description="Basic and acidic residues" evidence="1">
    <location>
        <begin position="104"/>
        <end position="125"/>
    </location>
</feature>
<feature type="compositionally biased region" description="Basic and acidic residues" evidence="1">
    <location>
        <begin position="62"/>
        <end position="80"/>
    </location>
</feature>
<organism evidence="2 3">
    <name type="scientific">Pseudahrensia aquimaris</name>
    <dbReference type="NCBI Taxonomy" id="744461"/>
    <lineage>
        <taxon>Bacteria</taxon>
        <taxon>Pseudomonadati</taxon>
        <taxon>Pseudomonadota</taxon>
        <taxon>Alphaproteobacteria</taxon>
        <taxon>Hyphomicrobiales</taxon>
        <taxon>Ahrensiaceae</taxon>
        <taxon>Pseudahrensia</taxon>
    </lineage>
</organism>
<proteinExistence type="predicted"/>
<gene>
    <name evidence="2" type="ORF">ACFQ14_07400</name>
</gene>
<accession>A0ABW3FHD4</accession>
<sequence length="149" mass="17285">MKITDLFEDLLDDAEDLFSDKAKKLKSKKRKLFSIKSKAKDRLEDWLEDVVEGKSAAPTNEKSPKNEKKSDSRERDERKPFKIKKKKEKSFKDQGLKPIQFGRSEARSSDLGRRGHEKPRPHNFETNESAIAAVQVVQKPRQMRWSGTL</sequence>
<dbReference type="EMBL" id="JBHTJV010000003">
    <property type="protein sequence ID" value="MFD0916226.1"/>
    <property type="molecule type" value="Genomic_DNA"/>
</dbReference>
<dbReference type="Proteomes" id="UP001597101">
    <property type="component" value="Unassembled WGS sequence"/>
</dbReference>
<reference evidence="3" key="1">
    <citation type="journal article" date="2019" name="Int. J. Syst. Evol. Microbiol.">
        <title>The Global Catalogue of Microorganisms (GCM) 10K type strain sequencing project: providing services to taxonomists for standard genome sequencing and annotation.</title>
        <authorList>
            <consortium name="The Broad Institute Genomics Platform"/>
            <consortium name="The Broad Institute Genome Sequencing Center for Infectious Disease"/>
            <person name="Wu L."/>
            <person name="Ma J."/>
        </authorList>
    </citation>
    <scope>NUCLEOTIDE SEQUENCE [LARGE SCALE GENOMIC DNA]</scope>
    <source>
        <strain evidence="3">CCUG 60023</strain>
    </source>
</reference>
<keyword evidence="3" id="KW-1185">Reference proteome</keyword>
<dbReference type="RefSeq" id="WP_377212055.1">
    <property type="nucleotide sequence ID" value="NZ_JBHTJV010000003.1"/>
</dbReference>
<comment type="caution">
    <text evidence="2">The sequence shown here is derived from an EMBL/GenBank/DDBJ whole genome shotgun (WGS) entry which is preliminary data.</text>
</comment>
<feature type="region of interest" description="Disordered" evidence="1">
    <location>
        <begin position="51"/>
        <end position="130"/>
    </location>
</feature>
<protein>
    <submittedName>
        <fullName evidence="2">Uncharacterized protein</fullName>
    </submittedName>
</protein>
<evidence type="ECO:0000256" key="1">
    <source>
        <dbReference type="SAM" id="MobiDB-lite"/>
    </source>
</evidence>
<evidence type="ECO:0000313" key="3">
    <source>
        <dbReference type="Proteomes" id="UP001597101"/>
    </source>
</evidence>
<name>A0ABW3FHD4_9HYPH</name>